<dbReference type="EMBL" id="DS990391">
    <property type="protein sequence ID" value="EFR45711.1"/>
    <property type="molecule type" value="Genomic_DNA"/>
</dbReference>
<protein>
    <submittedName>
        <fullName evidence="1">Uncharacterized protein</fullName>
    </submittedName>
</protein>
<reference evidence="2" key="1">
    <citation type="journal article" date="2014" name="Genome Announc.">
        <title>Draft genome sequences of six enterohepatic helicobacter species isolated from humans and one from rhesus macaques.</title>
        <authorList>
            <person name="Shen Z."/>
            <person name="Sheh A."/>
            <person name="Young S.K."/>
            <person name="Abouelliel A."/>
            <person name="Ward D.V."/>
            <person name="Earl A.M."/>
            <person name="Fox J.G."/>
        </authorList>
    </citation>
    <scope>NUCLEOTIDE SEQUENCE [LARGE SCALE GENOMIC DNA]</scope>
    <source>
        <strain evidence="2">CCUG 18818</strain>
    </source>
</reference>
<gene>
    <name evidence="1" type="ORF">HCCG_00257</name>
</gene>
<evidence type="ECO:0000313" key="1">
    <source>
        <dbReference type="EMBL" id="EFR45711.1"/>
    </source>
</evidence>
<name>A0ABN0B849_9HELI</name>
<sequence>MKLKLESNGHTPSFELHNHFFKLKTFHFKPFKVIPYAYRLNPIKDSISVIIFLFI</sequence>
<evidence type="ECO:0000313" key="2">
    <source>
        <dbReference type="Proteomes" id="UP000005755"/>
    </source>
</evidence>
<organism evidence="1 2">
    <name type="scientific">Helicobacter cinaedi CCUG 18818 = ATCC BAA-847</name>
    <dbReference type="NCBI Taxonomy" id="537971"/>
    <lineage>
        <taxon>Bacteria</taxon>
        <taxon>Pseudomonadati</taxon>
        <taxon>Campylobacterota</taxon>
        <taxon>Epsilonproteobacteria</taxon>
        <taxon>Campylobacterales</taxon>
        <taxon>Helicobacteraceae</taxon>
        <taxon>Helicobacter</taxon>
    </lineage>
</organism>
<accession>A0ABN0B849</accession>
<keyword evidence="2" id="KW-1185">Reference proteome</keyword>
<dbReference type="Proteomes" id="UP000005755">
    <property type="component" value="Unassembled WGS sequence"/>
</dbReference>
<proteinExistence type="predicted"/>